<dbReference type="Proteomes" id="UP001500459">
    <property type="component" value="Unassembled WGS sequence"/>
</dbReference>
<evidence type="ECO:0000313" key="3">
    <source>
        <dbReference type="Proteomes" id="UP001500459"/>
    </source>
</evidence>
<reference evidence="3" key="1">
    <citation type="journal article" date="2019" name="Int. J. Syst. Evol. Microbiol.">
        <title>The Global Catalogue of Microorganisms (GCM) 10K type strain sequencing project: providing services to taxonomists for standard genome sequencing and annotation.</title>
        <authorList>
            <consortium name="The Broad Institute Genomics Platform"/>
            <consortium name="The Broad Institute Genome Sequencing Center for Infectious Disease"/>
            <person name="Wu L."/>
            <person name="Ma J."/>
        </authorList>
    </citation>
    <scope>NUCLEOTIDE SEQUENCE [LARGE SCALE GENOMIC DNA]</scope>
    <source>
        <strain evidence="3">JCM 17106</strain>
    </source>
</reference>
<dbReference type="SUPFAM" id="SSF46785">
    <property type="entry name" value="Winged helix' DNA-binding domain"/>
    <property type="match status" value="1"/>
</dbReference>
<sequence length="160" mass="18894">MKDALQDFAELGLGSRLNRLSEFVMKEIQLVYDTLQIDFDPYLFPVFKIIINQKTTTTSVIQEQLHYTQPAITQALKKLLDKKLIRYTDDKKDKRKKIVKLTQKGKNTHQEMIPLWNVIDKQVKWLTEGSAMSLTRHLTHFENQLREKSLSSRILENYKK</sequence>
<dbReference type="EMBL" id="BAABCW010000007">
    <property type="protein sequence ID" value="GAA3508978.1"/>
    <property type="molecule type" value="Genomic_DNA"/>
</dbReference>
<dbReference type="Pfam" id="PF12802">
    <property type="entry name" value="MarR_2"/>
    <property type="match status" value="1"/>
</dbReference>
<dbReference type="SMART" id="SM00347">
    <property type="entry name" value="HTH_MARR"/>
    <property type="match status" value="1"/>
</dbReference>
<evidence type="ECO:0000313" key="2">
    <source>
        <dbReference type="EMBL" id="GAA3508978.1"/>
    </source>
</evidence>
<protein>
    <recommendedName>
        <fullName evidence="1">HTH marR-type domain-containing protein</fullName>
    </recommendedName>
</protein>
<name>A0ABP6UKT6_9FLAO</name>
<dbReference type="PROSITE" id="PS50995">
    <property type="entry name" value="HTH_MARR_2"/>
    <property type="match status" value="1"/>
</dbReference>
<dbReference type="PANTHER" id="PTHR33164:SF43">
    <property type="entry name" value="HTH-TYPE TRANSCRIPTIONAL REPRESSOR YETL"/>
    <property type="match status" value="1"/>
</dbReference>
<comment type="caution">
    <text evidence="2">The sequence shown here is derived from an EMBL/GenBank/DDBJ whole genome shotgun (WGS) entry which is preliminary data.</text>
</comment>
<dbReference type="InterPro" id="IPR000835">
    <property type="entry name" value="HTH_MarR-typ"/>
</dbReference>
<keyword evidence="3" id="KW-1185">Reference proteome</keyword>
<accession>A0ABP6UKT6</accession>
<dbReference type="Gene3D" id="1.10.10.10">
    <property type="entry name" value="Winged helix-like DNA-binding domain superfamily/Winged helix DNA-binding domain"/>
    <property type="match status" value="1"/>
</dbReference>
<proteinExistence type="predicted"/>
<dbReference type="InterPro" id="IPR036388">
    <property type="entry name" value="WH-like_DNA-bd_sf"/>
</dbReference>
<organism evidence="2 3">
    <name type="scientific">Aquimarina addita</name>
    <dbReference type="NCBI Taxonomy" id="870485"/>
    <lineage>
        <taxon>Bacteria</taxon>
        <taxon>Pseudomonadati</taxon>
        <taxon>Bacteroidota</taxon>
        <taxon>Flavobacteriia</taxon>
        <taxon>Flavobacteriales</taxon>
        <taxon>Flavobacteriaceae</taxon>
        <taxon>Aquimarina</taxon>
    </lineage>
</organism>
<evidence type="ECO:0000259" key="1">
    <source>
        <dbReference type="PROSITE" id="PS50995"/>
    </source>
</evidence>
<dbReference type="RefSeq" id="WP_344927218.1">
    <property type="nucleotide sequence ID" value="NZ_BAABCW010000007.1"/>
</dbReference>
<feature type="domain" description="HTH marR-type" evidence="1">
    <location>
        <begin position="10"/>
        <end position="160"/>
    </location>
</feature>
<dbReference type="InterPro" id="IPR036390">
    <property type="entry name" value="WH_DNA-bd_sf"/>
</dbReference>
<gene>
    <name evidence="2" type="ORF">GCM10022393_21220</name>
</gene>
<dbReference type="PANTHER" id="PTHR33164">
    <property type="entry name" value="TRANSCRIPTIONAL REGULATOR, MARR FAMILY"/>
    <property type="match status" value="1"/>
</dbReference>
<dbReference type="InterPro" id="IPR039422">
    <property type="entry name" value="MarR/SlyA-like"/>
</dbReference>